<dbReference type="Gene3D" id="1.20.1250.10">
    <property type="match status" value="1"/>
</dbReference>
<comment type="function">
    <text evidence="1">Cytokine produced by activated CD4-positive helper T-cells and to a lesser extend activated CD8-positive T-cells and natural killer (NK) cells that plays pivotal roles in the immune response and tolerance. Binds to a receptor complex composed of either the high-affinity trimeric IL-2R (IL2RA/CD25, IL2RB/CD122 and IL2RG/CD132) or the low-affinity dimeric IL-2R (IL2RB and IL2RG). Interaction with the receptor leads to oligomerization and conformation changes in the IL-2R subunits resulting in downstream signaling starting with phosphorylation of JAK1 and JAK3. In turn, JAK1 and JAK3 phosphorylate the receptor to form a docking site leading to the phosphorylation of several substrates including STAT5. This process leads to activation of several pathways including STAT, phosphoinositide-3-kinase/PI3K and mitogen-activated protein kinase/MAPK pathways. Functions as a T-cell growth factor and can increase NK-cell cytolytic activity as well. Promotes strong proliferation of activated B-cells and subsequently immunoglobulin production. Plays a pivotal role in regulating the adaptive immune system by controlling the survival and proliferation of regulatory T-cells, which are required for the maintenance of immune tolerance. Moreover, participates in the differentiation and homeostasis of effector T-cell subsets, including Th1, Th2, Th17 as well as memory CD8-positive T-cells.</text>
</comment>
<evidence type="ECO:0000256" key="2">
    <source>
        <dbReference type="SAM" id="Coils"/>
    </source>
</evidence>
<dbReference type="GO" id="GO:0008083">
    <property type="term" value="F:growth factor activity"/>
    <property type="evidence" value="ECO:0007669"/>
    <property type="project" value="UniProtKB-KW"/>
</dbReference>
<protein>
    <recommendedName>
        <fullName evidence="1">Interleukin-2</fullName>
        <shortName evidence="1">IL-2</shortName>
    </recommendedName>
</protein>
<organism evidence="3 4">
    <name type="scientific">Rhinolophus ferrumequinum</name>
    <name type="common">Greater horseshoe bat</name>
    <dbReference type="NCBI Taxonomy" id="59479"/>
    <lineage>
        <taxon>Eukaryota</taxon>
        <taxon>Metazoa</taxon>
        <taxon>Chordata</taxon>
        <taxon>Craniata</taxon>
        <taxon>Vertebrata</taxon>
        <taxon>Euteleostomi</taxon>
        <taxon>Mammalia</taxon>
        <taxon>Eutheria</taxon>
        <taxon>Laurasiatheria</taxon>
        <taxon>Chiroptera</taxon>
        <taxon>Yinpterochiroptera</taxon>
        <taxon>Rhinolophoidea</taxon>
        <taxon>Rhinolophidae</taxon>
        <taxon>Rhinolophinae</taxon>
        <taxon>Rhinolophus</taxon>
    </lineage>
</organism>
<comment type="caution">
    <text evidence="3">The sequence shown here is derived from an EMBL/GenBank/DDBJ whole genome shotgun (WGS) entry which is preliminary data.</text>
</comment>
<dbReference type="EMBL" id="JACAGC010000017">
    <property type="protein sequence ID" value="KAF6306395.1"/>
    <property type="molecule type" value="Genomic_DNA"/>
</dbReference>
<feature type="coiled-coil region" evidence="2">
    <location>
        <begin position="27"/>
        <end position="54"/>
    </location>
</feature>
<comment type="similarity">
    <text evidence="1">Belongs to the IL-2 family.</text>
</comment>
<dbReference type="GO" id="GO:0002250">
    <property type="term" value="P:adaptive immune response"/>
    <property type="evidence" value="ECO:0007669"/>
    <property type="project" value="UniProtKB-KW"/>
</dbReference>
<keyword evidence="1" id="KW-0339">Growth factor</keyword>
<keyword evidence="1" id="KW-0391">Immunity</keyword>
<reference evidence="3 4" key="1">
    <citation type="journal article" date="2020" name="Nature">
        <title>Six reference-quality genomes reveal evolution of bat adaptations.</title>
        <authorList>
            <person name="Jebb D."/>
            <person name="Huang Z."/>
            <person name="Pippel M."/>
            <person name="Hughes G.M."/>
            <person name="Lavrichenko K."/>
            <person name="Devanna P."/>
            <person name="Winkler S."/>
            <person name="Jermiin L.S."/>
            <person name="Skirmuntt E.C."/>
            <person name="Katzourakis A."/>
            <person name="Burkitt-Gray L."/>
            <person name="Ray D.A."/>
            <person name="Sullivan K.A.M."/>
            <person name="Roscito J.G."/>
            <person name="Kirilenko B.M."/>
            <person name="Davalos L.M."/>
            <person name="Corthals A.P."/>
            <person name="Power M.L."/>
            <person name="Jones G."/>
            <person name="Ransome R.D."/>
            <person name="Dechmann D.K.N."/>
            <person name="Locatelli A.G."/>
            <person name="Puechmaille S.J."/>
            <person name="Fedrigo O."/>
            <person name="Jarvis E.D."/>
            <person name="Hiller M."/>
            <person name="Vernes S.C."/>
            <person name="Myers E.W."/>
            <person name="Teeling E.C."/>
        </authorList>
    </citation>
    <scope>NUCLEOTIDE SEQUENCE [LARGE SCALE GENOMIC DNA]</scope>
    <source>
        <strain evidence="3">MRhiFer1</strain>
        <tissue evidence="3">Lung</tissue>
    </source>
</reference>
<feature type="signal peptide" evidence="1">
    <location>
        <begin position="1"/>
        <end position="20"/>
    </location>
</feature>
<keyword evidence="1" id="KW-0202">Cytokine</keyword>
<keyword evidence="1" id="KW-1015">Disulfide bond</keyword>
<keyword evidence="1" id="KW-1064">Adaptive immunity</keyword>
<dbReference type="RefSeq" id="XP_032990779.1">
    <property type="nucleotide sequence ID" value="XM_033134888.1"/>
</dbReference>
<dbReference type="GO" id="GO:0005134">
    <property type="term" value="F:interleukin-2 receptor binding"/>
    <property type="evidence" value="ECO:0007669"/>
    <property type="project" value="InterPro"/>
</dbReference>
<dbReference type="SMART" id="SM00189">
    <property type="entry name" value="IL2"/>
    <property type="match status" value="1"/>
</dbReference>
<keyword evidence="1" id="KW-0964">Secreted</keyword>
<dbReference type="GO" id="GO:0005615">
    <property type="term" value="C:extracellular space"/>
    <property type="evidence" value="ECO:0007669"/>
    <property type="project" value="UniProtKB-KW"/>
</dbReference>
<sequence length="154" mass="17825">MYKMHFLSCIALTLALVADGVPISSSRKETQKQLVHLLKDLELLLKRVNNYENSKLSMMLTFKFYMPKKATKLQHLQCLEEELKPLKEVLPLAQSKNFPLNEIEDLMTNINVTVQVLKGPETRFPCEYDDETATIVEFLNQWITFCQNNLSTLT</sequence>
<dbReference type="InterPro" id="IPR000779">
    <property type="entry name" value="IL-2"/>
</dbReference>
<dbReference type="InterPro" id="IPR009079">
    <property type="entry name" value="4_helix_cytokine-like_core"/>
</dbReference>
<dbReference type="AlphaFoldDB" id="A0A7J7U0Q6"/>
<comment type="subcellular location">
    <subcellularLocation>
        <location evidence="1">Secreted</location>
    </subcellularLocation>
</comment>
<evidence type="ECO:0000313" key="4">
    <source>
        <dbReference type="Proteomes" id="UP000585614"/>
    </source>
</evidence>
<dbReference type="PANTHER" id="PTHR48487">
    <property type="entry name" value="INTERLEUKIN-2"/>
    <property type="match status" value="1"/>
</dbReference>
<accession>A0A7J7U0Q6</accession>
<proteinExistence type="inferred from homology"/>
<dbReference type="OrthoDB" id="9450228at2759"/>
<dbReference type="GeneID" id="117038186"/>
<gene>
    <name evidence="1" type="primary">IL2</name>
    <name evidence="3" type="ORF">mRhiFer1_006809</name>
</gene>
<evidence type="ECO:0000313" key="3">
    <source>
        <dbReference type="EMBL" id="KAF6306395.1"/>
    </source>
</evidence>
<name>A0A7J7U0Q6_RHIFE</name>
<dbReference type="PANTHER" id="PTHR48487:SF1">
    <property type="entry name" value="INTERLEUKIN-2"/>
    <property type="match status" value="1"/>
</dbReference>
<dbReference type="PRINTS" id="PR00265">
    <property type="entry name" value="INTERLEUKIN2"/>
</dbReference>
<dbReference type="GO" id="GO:0005125">
    <property type="term" value="F:cytokine activity"/>
    <property type="evidence" value="ECO:0007669"/>
    <property type="project" value="UniProtKB-KW"/>
</dbReference>
<keyword evidence="1" id="KW-0732">Signal</keyword>
<dbReference type="SUPFAM" id="SSF47266">
    <property type="entry name" value="4-helical cytokines"/>
    <property type="match status" value="1"/>
</dbReference>
<evidence type="ECO:0000256" key="1">
    <source>
        <dbReference type="RuleBase" id="RU363134"/>
    </source>
</evidence>
<feature type="chain" id="PRO_5029941478" description="Interleukin-2" evidence="1">
    <location>
        <begin position="21"/>
        <end position="154"/>
    </location>
</feature>
<dbReference type="KEGG" id="rfq:117038186"/>
<dbReference type="Proteomes" id="UP000585614">
    <property type="component" value="Unassembled WGS sequence"/>
</dbReference>
<dbReference type="Pfam" id="PF00715">
    <property type="entry name" value="IL2"/>
    <property type="match status" value="1"/>
</dbReference>
<keyword evidence="2" id="KW-0175">Coiled coil</keyword>
<dbReference type="CTD" id="3558"/>